<keyword evidence="3" id="KW-1185">Reference proteome</keyword>
<name>A0A8H4R2Q2_9AGAR</name>
<gene>
    <name evidence="2" type="ORF">D9613_000053</name>
</gene>
<protein>
    <submittedName>
        <fullName evidence="2">Uncharacterized protein</fullName>
    </submittedName>
</protein>
<dbReference type="AlphaFoldDB" id="A0A8H4R2Q2"/>
<reference evidence="2 3" key="1">
    <citation type="submission" date="2019-12" db="EMBL/GenBank/DDBJ databases">
        <authorList>
            <person name="Floudas D."/>
            <person name="Bentzer J."/>
            <person name="Ahren D."/>
            <person name="Johansson T."/>
            <person name="Persson P."/>
            <person name="Tunlid A."/>
        </authorList>
    </citation>
    <scope>NUCLEOTIDE SEQUENCE [LARGE SCALE GENOMIC DNA]</scope>
    <source>
        <strain evidence="2 3">CBS 102.39</strain>
    </source>
</reference>
<dbReference type="Proteomes" id="UP000521872">
    <property type="component" value="Unassembled WGS sequence"/>
</dbReference>
<feature type="compositionally biased region" description="Polar residues" evidence="1">
    <location>
        <begin position="431"/>
        <end position="445"/>
    </location>
</feature>
<organism evidence="2 3">
    <name type="scientific">Agrocybe pediades</name>
    <dbReference type="NCBI Taxonomy" id="84607"/>
    <lineage>
        <taxon>Eukaryota</taxon>
        <taxon>Fungi</taxon>
        <taxon>Dikarya</taxon>
        <taxon>Basidiomycota</taxon>
        <taxon>Agaricomycotina</taxon>
        <taxon>Agaricomycetes</taxon>
        <taxon>Agaricomycetidae</taxon>
        <taxon>Agaricales</taxon>
        <taxon>Agaricineae</taxon>
        <taxon>Strophariaceae</taxon>
        <taxon>Agrocybe</taxon>
    </lineage>
</organism>
<comment type="caution">
    <text evidence="2">The sequence shown here is derived from an EMBL/GenBank/DDBJ whole genome shotgun (WGS) entry which is preliminary data.</text>
</comment>
<evidence type="ECO:0000256" key="1">
    <source>
        <dbReference type="SAM" id="MobiDB-lite"/>
    </source>
</evidence>
<feature type="region of interest" description="Disordered" evidence="1">
    <location>
        <begin position="420"/>
        <end position="445"/>
    </location>
</feature>
<evidence type="ECO:0000313" key="2">
    <source>
        <dbReference type="EMBL" id="KAF4621249.1"/>
    </source>
</evidence>
<dbReference type="EMBL" id="JAACJL010000015">
    <property type="protein sequence ID" value="KAF4621249.1"/>
    <property type="molecule type" value="Genomic_DNA"/>
</dbReference>
<sequence>MPPKKANGKPVAPAAPSPDMPSSEPSNSASTETKEPKPKISAKKLLIALQEIELQMKDNSSLESSAFEKLKEGMTEALTAAKVLSNLETDAEKLNKEWDIAGFAFSDITSSTLKRLGFPEGLPTVKNCVDLPKLFSEWTLAPFDPDTIENVATKIADSDTVKHMKWIVGHIGRACGVIPEATARMIIDQLLLVILVYLWERGKKTVLLLFTELWIASDKFPLIIYHDSHATLVTGLADYTIMDVSSILQKTDSQSLQSILKVGSLAEFLNVTEQMSRKASRARSGRTAHGRTAQCHVVVVEAKNLLHKGDLKKSSPQVMIQAQATMIQTDSLCVPWCLTTGTSWIFGVVYSYESHCKGQHGALNNTYAVMLDPVDLDIQADDENMTDSLKKLIPLLLSWMLMDTKTLLWEFFRVDLDKKPKAPANSKESEGVNSISAGISRLQAS</sequence>
<accession>A0A8H4R2Q2</accession>
<proteinExistence type="predicted"/>
<feature type="region of interest" description="Disordered" evidence="1">
    <location>
        <begin position="1"/>
        <end position="40"/>
    </location>
</feature>
<evidence type="ECO:0000313" key="3">
    <source>
        <dbReference type="Proteomes" id="UP000521872"/>
    </source>
</evidence>